<accession>A0A955RM01</accession>
<sequence>MEEEEKNHHRSITCRLISCFFLLIIFFCCALFFIITAYRPPSIWNGIVEFSNKDVELKKESDISFEEAKEHIGEQVTAIGENKVIIEEDYLTALAKEGFNGFKDLTVNVEEGHLDLFWALESSIPNNPLIAQIRVGTDSSGDVVIQRLGTPRVSVPRSVNQLLTTAVIKLLNSEKNDTNNKSIIGNLLSVENDTSIEKINFRDGFVELTININVNLYD</sequence>
<keyword evidence="1" id="KW-0812">Transmembrane</keyword>
<evidence type="ECO:0000313" key="3">
    <source>
        <dbReference type="Proteomes" id="UP000714915"/>
    </source>
</evidence>
<reference evidence="2" key="2">
    <citation type="journal article" date="2021" name="Microbiome">
        <title>Successional dynamics and alternative stable states in a saline activated sludge microbial community over 9 years.</title>
        <authorList>
            <person name="Wang Y."/>
            <person name="Ye J."/>
            <person name="Ju F."/>
            <person name="Liu L."/>
            <person name="Boyd J.A."/>
            <person name="Deng Y."/>
            <person name="Parks D.H."/>
            <person name="Jiang X."/>
            <person name="Yin X."/>
            <person name="Woodcroft B.J."/>
            <person name="Tyson G.W."/>
            <person name="Hugenholtz P."/>
            <person name="Polz M.F."/>
            <person name="Zhang T."/>
        </authorList>
    </citation>
    <scope>NUCLEOTIDE SEQUENCE</scope>
    <source>
        <strain evidence="2">HKST-UBA09</strain>
    </source>
</reference>
<protein>
    <submittedName>
        <fullName evidence="2">Uncharacterized protein</fullName>
    </submittedName>
</protein>
<comment type="caution">
    <text evidence="2">The sequence shown here is derived from an EMBL/GenBank/DDBJ whole genome shotgun (WGS) entry which is preliminary data.</text>
</comment>
<dbReference type="AlphaFoldDB" id="A0A955RM01"/>
<dbReference type="EMBL" id="JAGQLF010000020">
    <property type="protein sequence ID" value="MCA9386848.1"/>
    <property type="molecule type" value="Genomic_DNA"/>
</dbReference>
<gene>
    <name evidence="2" type="ORF">KC669_02315</name>
</gene>
<name>A0A955RM01_9BACT</name>
<organism evidence="2 3">
    <name type="scientific">Candidatus Dojkabacteria bacterium</name>
    <dbReference type="NCBI Taxonomy" id="2099670"/>
    <lineage>
        <taxon>Bacteria</taxon>
        <taxon>Candidatus Dojkabacteria</taxon>
    </lineage>
</organism>
<evidence type="ECO:0000313" key="2">
    <source>
        <dbReference type="EMBL" id="MCA9386848.1"/>
    </source>
</evidence>
<proteinExistence type="predicted"/>
<evidence type="ECO:0000256" key="1">
    <source>
        <dbReference type="SAM" id="Phobius"/>
    </source>
</evidence>
<keyword evidence="1" id="KW-0472">Membrane</keyword>
<feature type="transmembrane region" description="Helical" evidence="1">
    <location>
        <begin position="12"/>
        <end position="35"/>
    </location>
</feature>
<reference evidence="2" key="1">
    <citation type="submission" date="2020-04" db="EMBL/GenBank/DDBJ databases">
        <authorList>
            <person name="Zhang T."/>
        </authorList>
    </citation>
    <scope>NUCLEOTIDE SEQUENCE</scope>
    <source>
        <strain evidence="2">HKST-UBA09</strain>
    </source>
</reference>
<dbReference type="Proteomes" id="UP000714915">
    <property type="component" value="Unassembled WGS sequence"/>
</dbReference>
<keyword evidence="1" id="KW-1133">Transmembrane helix</keyword>